<dbReference type="Pfam" id="PF13435">
    <property type="entry name" value="Cytochrome_C554"/>
    <property type="match status" value="1"/>
</dbReference>
<dbReference type="PANTHER" id="PTHR35038:SF8">
    <property type="entry name" value="C-TYPE POLYHEME CYTOCHROME OMCC"/>
    <property type="match status" value="1"/>
</dbReference>
<feature type="domain" description="Cytochrome c-552/4" evidence="3">
    <location>
        <begin position="32"/>
        <end position="121"/>
    </location>
</feature>
<proteinExistence type="predicted"/>
<dbReference type="KEGG" id="dax:FDQ92_05200"/>
<evidence type="ECO:0000256" key="1">
    <source>
        <dbReference type="ARBA" id="ARBA00022729"/>
    </source>
</evidence>
<keyword evidence="5" id="KW-1185">Reference proteome</keyword>
<evidence type="ECO:0000313" key="5">
    <source>
        <dbReference type="Proteomes" id="UP000298602"/>
    </source>
</evidence>
<organism evidence="4 5">
    <name type="scientific">Desulfoglaeba alkanexedens ALDC</name>
    <dbReference type="NCBI Taxonomy" id="980445"/>
    <lineage>
        <taxon>Bacteria</taxon>
        <taxon>Pseudomonadati</taxon>
        <taxon>Thermodesulfobacteriota</taxon>
        <taxon>Syntrophobacteria</taxon>
        <taxon>Syntrophobacterales</taxon>
        <taxon>Syntrophobacteraceae</taxon>
        <taxon>Desulfoglaeba</taxon>
    </lineage>
</organism>
<reference evidence="4 5" key="2">
    <citation type="submission" date="2019-05" db="EMBL/GenBank/DDBJ databases">
        <authorList>
            <person name="Suflita J.M."/>
            <person name="Marks C.R."/>
        </authorList>
    </citation>
    <scope>NUCLEOTIDE SEQUENCE [LARGE SCALE GENOMIC DNA]</scope>
    <source>
        <strain evidence="4 5">ALDC</strain>
    </source>
</reference>
<dbReference type="InterPro" id="IPR051829">
    <property type="entry name" value="Multiheme_Cytochr_ET"/>
</dbReference>
<evidence type="ECO:0000313" key="4">
    <source>
        <dbReference type="EMBL" id="QCQ21627.1"/>
    </source>
</evidence>
<protein>
    <submittedName>
        <fullName evidence="4">Hydroxylamine oxidase</fullName>
    </submittedName>
</protein>
<dbReference type="AlphaFoldDB" id="A0A4P8L198"/>
<dbReference type="PANTHER" id="PTHR35038">
    <property type="entry name" value="DISSIMILATORY SULFITE REDUCTASE SIRA"/>
    <property type="match status" value="1"/>
</dbReference>
<evidence type="ECO:0000256" key="2">
    <source>
        <dbReference type="SAM" id="SignalP"/>
    </source>
</evidence>
<accession>A0A4P8L198</accession>
<dbReference type="Pfam" id="PF13447">
    <property type="entry name" value="Multi-haem_cyto"/>
    <property type="match status" value="1"/>
</dbReference>
<reference evidence="4 5" key="1">
    <citation type="submission" date="2019-05" db="EMBL/GenBank/DDBJ databases">
        <title>The Complete Genome Sequence of the n-alkane-degrading Desulfoglaeba alkanexedens ALDC reveals multiple alkylsuccinate synthase gene clusters.</title>
        <authorList>
            <person name="Callaghan A.V."/>
            <person name="Davidova I.A."/>
            <person name="Duncan K.E."/>
            <person name="Morris B."/>
            <person name="McInerney M.J."/>
        </authorList>
    </citation>
    <scope>NUCLEOTIDE SEQUENCE [LARGE SCALE GENOMIC DNA]</scope>
    <source>
        <strain evidence="4 5">ALDC</strain>
    </source>
</reference>
<dbReference type="EMBL" id="CP040098">
    <property type="protein sequence ID" value="QCQ21627.1"/>
    <property type="molecule type" value="Genomic_DNA"/>
</dbReference>
<gene>
    <name evidence="4" type="ORF">FDQ92_05200</name>
</gene>
<name>A0A4P8L198_9BACT</name>
<evidence type="ECO:0000259" key="3">
    <source>
        <dbReference type="Pfam" id="PF13435"/>
    </source>
</evidence>
<feature type="chain" id="PRO_5020186761" evidence="2">
    <location>
        <begin position="23"/>
        <end position="491"/>
    </location>
</feature>
<feature type="signal peptide" evidence="2">
    <location>
        <begin position="1"/>
        <end position="22"/>
    </location>
</feature>
<dbReference type="InterPro" id="IPR036280">
    <property type="entry name" value="Multihaem_cyt_sf"/>
</dbReference>
<sequence length="491" mass="53251">MKRCYCLLVLLTAVGWAVESPAASISAATEECLACHVEATPGVVADWERSRHAQMTTGEALAVQGLARKVSAANVPEALAEVAVGCAECHALNAGDQPGTFEHNGYEVHTVVSPKDCRTCHVEEADQFQQNLMAYAHGNLVNNSLYGQLTLAVNGTQSFDGQALNAAPENEQTAADSCLACHGTRIEVKGTVVRETDLGEMTFPVLSGWPNRGVGRVNPDGSLGSCAACHARHQFSIEVARKPHTCSQCHRGPDVPAAKIYQVSKHGNLYESLSARWDFSAVPWTLGKDFTAPTCAACHVSLLVTDGEQVVASRTHRMNDRLPWRIFGVIYAHPHPESADTTVLRNSAGLPLATELTGEPVKEGLISADEMDRRRRALHQVCLGCHGAAWVEGHWVRFENTLAETNAMTLAATGIMTTAWEKGLAQGPGSGGNPFDEAVEKAWVEQWLFYGNSVRFSSAMMGADYGVFDNGRWYQSKTVREMKDWLDSRSK</sequence>
<dbReference type="OrthoDB" id="9814800at2"/>
<dbReference type="InterPro" id="IPR023155">
    <property type="entry name" value="Cyt_c-552/4"/>
</dbReference>
<keyword evidence="1 2" id="KW-0732">Signal</keyword>
<dbReference type="Gene3D" id="1.10.780.10">
    <property type="entry name" value="Hydroxylamine Oxidoreductase, Chain A, domain 1"/>
    <property type="match status" value="1"/>
</dbReference>
<dbReference type="Gene3D" id="1.20.850.10">
    <property type="entry name" value="Hydroxylamine Oxidoreductase, Chain A, domain 2"/>
    <property type="match status" value="1"/>
</dbReference>
<dbReference type="RefSeq" id="WP_137423596.1">
    <property type="nucleotide sequence ID" value="NZ_CP040098.1"/>
</dbReference>
<dbReference type="SUPFAM" id="SSF48695">
    <property type="entry name" value="Multiheme cytochromes"/>
    <property type="match status" value="1"/>
</dbReference>
<dbReference type="Proteomes" id="UP000298602">
    <property type="component" value="Chromosome"/>
</dbReference>